<dbReference type="Proteomes" id="UP000198654">
    <property type="component" value="Unassembled WGS sequence"/>
</dbReference>
<keyword evidence="2" id="KW-1185">Reference proteome</keyword>
<evidence type="ECO:0000313" key="1">
    <source>
        <dbReference type="EMBL" id="SDL08136.1"/>
    </source>
</evidence>
<proteinExistence type="predicted"/>
<dbReference type="OrthoDB" id="595236at2"/>
<protein>
    <submittedName>
        <fullName evidence="1">PhoP regulatory network protein YrbL</fullName>
    </submittedName>
</protein>
<dbReference type="EMBL" id="FNGI01000001">
    <property type="protein sequence ID" value="SDL08136.1"/>
    <property type="molecule type" value="Genomic_DNA"/>
</dbReference>
<reference evidence="1 2" key="1">
    <citation type="submission" date="2016-10" db="EMBL/GenBank/DDBJ databases">
        <authorList>
            <person name="de Groot N.N."/>
        </authorList>
    </citation>
    <scope>NUCLEOTIDE SEQUENCE [LARGE SCALE GENOMIC DNA]</scope>
    <source>
        <strain evidence="1 2">DSM 14789</strain>
    </source>
</reference>
<sequence>MLYLNDSLLIGRGTERYCYRHPQNPELCVKVTHNLENNKQQNAREHDYFKKLERRRIDWSHLPRCHGWVTTDKGEGLVFDLIQDDNQQPLKSLKQHVESGALDLKTLAPSLRNLHDYLLRNRIFTSDLRESNIVCDSSGPCPPHLYIIDGIGDRDFIKLAAHCPPLGRLKVNRQWAKFMKRMKGHK</sequence>
<dbReference type="InterPro" id="IPR011009">
    <property type="entry name" value="Kinase-like_dom_sf"/>
</dbReference>
<dbReference type="InterPro" id="IPR019647">
    <property type="entry name" value="PhoP_reg_network_YrbL"/>
</dbReference>
<gene>
    <name evidence="1" type="ORF">SAMN05661010_00916</name>
</gene>
<dbReference type="AlphaFoldDB" id="A0A1G9H588"/>
<organism evidence="1 2">
    <name type="scientific">Modicisalibacter muralis</name>
    <dbReference type="NCBI Taxonomy" id="119000"/>
    <lineage>
        <taxon>Bacteria</taxon>
        <taxon>Pseudomonadati</taxon>
        <taxon>Pseudomonadota</taxon>
        <taxon>Gammaproteobacteria</taxon>
        <taxon>Oceanospirillales</taxon>
        <taxon>Halomonadaceae</taxon>
        <taxon>Modicisalibacter</taxon>
    </lineage>
</organism>
<accession>A0A1G9H588</accession>
<dbReference type="SUPFAM" id="SSF56112">
    <property type="entry name" value="Protein kinase-like (PK-like)"/>
    <property type="match status" value="1"/>
</dbReference>
<evidence type="ECO:0000313" key="2">
    <source>
        <dbReference type="Proteomes" id="UP000198654"/>
    </source>
</evidence>
<name>A0A1G9H588_9GAMM</name>
<dbReference type="Pfam" id="PF10707">
    <property type="entry name" value="YrbL-PhoP_reg"/>
    <property type="match status" value="1"/>
</dbReference>
<dbReference type="RefSeq" id="WP_089725892.1">
    <property type="nucleotide sequence ID" value="NZ_FNGI01000001.1"/>
</dbReference>
<dbReference type="STRING" id="119000.SAMN05661010_00916"/>